<dbReference type="OrthoDB" id="3795037at2759"/>
<evidence type="ECO:0000256" key="2">
    <source>
        <dbReference type="SAM" id="Phobius"/>
    </source>
</evidence>
<dbReference type="Proteomes" id="UP000799324">
    <property type="component" value="Unassembled WGS sequence"/>
</dbReference>
<keyword evidence="4" id="KW-1185">Reference proteome</keyword>
<reference evidence="3" key="1">
    <citation type="journal article" date="2020" name="Stud. Mycol.">
        <title>101 Dothideomycetes genomes: a test case for predicting lifestyles and emergence of pathogens.</title>
        <authorList>
            <person name="Haridas S."/>
            <person name="Albert R."/>
            <person name="Binder M."/>
            <person name="Bloem J."/>
            <person name="Labutti K."/>
            <person name="Salamov A."/>
            <person name="Andreopoulos B."/>
            <person name="Baker S."/>
            <person name="Barry K."/>
            <person name="Bills G."/>
            <person name="Bluhm B."/>
            <person name="Cannon C."/>
            <person name="Castanera R."/>
            <person name="Culley D."/>
            <person name="Daum C."/>
            <person name="Ezra D."/>
            <person name="Gonzalez J."/>
            <person name="Henrissat B."/>
            <person name="Kuo A."/>
            <person name="Liang C."/>
            <person name="Lipzen A."/>
            <person name="Lutzoni F."/>
            <person name="Magnuson J."/>
            <person name="Mondo S."/>
            <person name="Nolan M."/>
            <person name="Ohm R."/>
            <person name="Pangilinan J."/>
            <person name="Park H.-J."/>
            <person name="Ramirez L."/>
            <person name="Alfaro M."/>
            <person name="Sun H."/>
            <person name="Tritt A."/>
            <person name="Yoshinaga Y."/>
            <person name="Zwiers L.-H."/>
            <person name="Turgeon B."/>
            <person name="Goodwin S."/>
            <person name="Spatafora J."/>
            <person name="Crous P."/>
            <person name="Grigoriev I."/>
        </authorList>
    </citation>
    <scope>NUCLEOTIDE SEQUENCE</scope>
    <source>
        <strain evidence="3">CBS 122681</strain>
    </source>
</reference>
<feature type="region of interest" description="Disordered" evidence="1">
    <location>
        <begin position="131"/>
        <end position="166"/>
    </location>
</feature>
<feature type="region of interest" description="Disordered" evidence="1">
    <location>
        <begin position="53"/>
        <end position="88"/>
    </location>
</feature>
<sequence length="166" mass="19517">MDEDLLELLAVMAGFIVIFIGLPLAIVLTITGCIAYSRTKKWDRERNQRTIKLESEPLVGRASTSSEDEDEFYDTEDEEEHTKRKAEEDADNLLTFRQKFRKEFGKCWKGKNMEEMRKEKEREERRQLAKAVAKELDRRDRRRERAALKKMGEDAAELESLPPYKS</sequence>
<organism evidence="3 4">
    <name type="scientific">Lophiostoma macrostomum CBS 122681</name>
    <dbReference type="NCBI Taxonomy" id="1314788"/>
    <lineage>
        <taxon>Eukaryota</taxon>
        <taxon>Fungi</taxon>
        <taxon>Dikarya</taxon>
        <taxon>Ascomycota</taxon>
        <taxon>Pezizomycotina</taxon>
        <taxon>Dothideomycetes</taxon>
        <taxon>Pleosporomycetidae</taxon>
        <taxon>Pleosporales</taxon>
        <taxon>Lophiostomataceae</taxon>
        <taxon>Lophiostoma</taxon>
    </lineage>
</organism>
<protein>
    <submittedName>
        <fullName evidence="3">Uncharacterized protein</fullName>
    </submittedName>
</protein>
<dbReference type="EMBL" id="MU004350">
    <property type="protein sequence ID" value="KAF2655395.1"/>
    <property type="molecule type" value="Genomic_DNA"/>
</dbReference>
<proteinExistence type="predicted"/>
<gene>
    <name evidence="3" type="ORF">K491DRAFT_692987</name>
</gene>
<evidence type="ECO:0000256" key="1">
    <source>
        <dbReference type="SAM" id="MobiDB-lite"/>
    </source>
</evidence>
<keyword evidence="2" id="KW-1133">Transmembrane helix</keyword>
<evidence type="ECO:0000313" key="3">
    <source>
        <dbReference type="EMBL" id="KAF2655395.1"/>
    </source>
</evidence>
<feature type="transmembrane region" description="Helical" evidence="2">
    <location>
        <begin position="12"/>
        <end position="36"/>
    </location>
</feature>
<dbReference type="AlphaFoldDB" id="A0A6A6T5U4"/>
<name>A0A6A6T5U4_9PLEO</name>
<accession>A0A6A6T5U4</accession>
<keyword evidence="2" id="KW-0812">Transmembrane</keyword>
<keyword evidence="2" id="KW-0472">Membrane</keyword>
<evidence type="ECO:0000313" key="4">
    <source>
        <dbReference type="Proteomes" id="UP000799324"/>
    </source>
</evidence>
<feature type="compositionally biased region" description="Basic and acidic residues" evidence="1">
    <location>
        <begin position="131"/>
        <end position="153"/>
    </location>
</feature>
<feature type="compositionally biased region" description="Acidic residues" evidence="1">
    <location>
        <begin position="66"/>
        <end position="79"/>
    </location>
</feature>